<dbReference type="Pfam" id="PF05975">
    <property type="entry name" value="EcsB"/>
    <property type="match status" value="1"/>
</dbReference>
<dbReference type="InterPro" id="IPR010288">
    <property type="entry name" value="EcsB_ABC"/>
</dbReference>
<feature type="transmembrane region" description="Helical" evidence="1">
    <location>
        <begin position="286"/>
        <end position="305"/>
    </location>
</feature>
<evidence type="ECO:0000313" key="2">
    <source>
        <dbReference type="EMBL" id="RCW69666.1"/>
    </source>
</evidence>
<feature type="transmembrane region" description="Helical" evidence="1">
    <location>
        <begin position="355"/>
        <end position="374"/>
    </location>
</feature>
<feature type="transmembrane region" description="Helical" evidence="1">
    <location>
        <begin position="380"/>
        <end position="399"/>
    </location>
</feature>
<keyword evidence="1" id="KW-1133">Transmembrane helix</keyword>
<feature type="transmembrane region" description="Helical" evidence="1">
    <location>
        <begin position="311"/>
        <end position="329"/>
    </location>
</feature>
<sequence>MFNAKRLYMERLSNHIKELSRYLRYIFTGHLVIAMFFIVSAMAFYYQRWLEELPLSFPAGWVISIILGLVAIYSPIQTLLKRADLVFLLPTEHKLMPYFYRSFIYSYVTQLYLFVLVSAALAPLFFAAYGSSSSQNFFILILILAIIKVLSLLANWWMHKIRDKRIRAIDLGVRYIAVVIFIYFMLEQAVLFSMVVLFLIAGLFSYNYYLSEKKKAINWDILIVQDHKRMRAFYRLANMFTDVPHLEKQIKKRHLLVRLLTKGFSLKKDNIYAYLYRITTIRSTEYLGIYLRLILIGGILIYYVPNHWLKLIFACLFLYMMLIQMVPLWKHHQLLVWTDIYPISTSLRQASFIKWMQQLILVPWVIFSLLLLILGSISMAGLFVIIAGAGIFVILPNYLRRKIVV</sequence>
<dbReference type="PIRSF" id="PIRSF037259">
    <property type="entry name" value="EcsB_ABC"/>
    <property type="match status" value="1"/>
</dbReference>
<dbReference type="GO" id="GO:0016020">
    <property type="term" value="C:membrane"/>
    <property type="evidence" value="ECO:0007669"/>
    <property type="project" value="InterPro"/>
</dbReference>
<accession>A0A368XR86</accession>
<comment type="caution">
    <text evidence="2">The sequence shown here is derived from an EMBL/GenBank/DDBJ whole genome shotgun (WGS) entry which is preliminary data.</text>
</comment>
<feature type="transmembrane region" description="Helical" evidence="1">
    <location>
        <begin position="21"/>
        <end position="46"/>
    </location>
</feature>
<feature type="transmembrane region" description="Helical" evidence="1">
    <location>
        <begin position="137"/>
        <end position="156"/>
    </location>
</feature>
<feature type="transmembrane region" description="Helical" evidence="1">
    <location>
        <begin position="168"/>
        <end position="186"/>
    </location>
</feature>
<keyword evidence="3" id="KW-1185">Reference proteome</keyword>
<feature type="transmembrane region" description="Helical" evidence="1">
    <location>
        <begin position="58"/>
        <end position="76"/>
    </location>
</feature>
<feature type="transmembrane region" description="Helical" evidence="1">
    <location>
        <begin position="111"/>
        <end position="131"/>
    </location>
</feature>
<evidence type="ECO:0000313" key="3">
    <source>
        <dbReference type="Proteomes" id="UP000252585"/>
    </source>
</evidence>
<evidence type="ECO:0000256" key="1">
    <source>
        <dbReference type="SAM" id="Phobius"/>
    </source>
</evidence>
<dbReference type="RefSeq" id="WP_114352889.1">
    <property type="nucleotide sequence ID" value="NZ_QPJJ01000007.1"/>
</dbReference>
<reference evidence="2 3" key="1">
    <citation type="submission" date="2018-07" db="EMBL/GenBank/DDBJ databases">
        <title>Genomic Encyclopedia of Type Strains, Phase IV (KMG-IV): sequencing the most valuable type-strain genomes for metagenomic binning, comparative biology and taxonomic classification.</title>
        <authorList>
            <person name="Goeker M."/>
        </authorList>
    </citation>
    <scope>NUCLEOTIDE SEQUENCE [LARGE SCALE GENOMIC DNA]</scope>
    <source>
        <strain evidence="2 3">DSM 27696</strain>
    </source>
</reference>
<feature type="transmembrane region" description="Helical" evidence="1">
    <location>
        <begin position="192"/>
        <end position="210"/>
    </location>
</feature>
<protein>
    <submittedName>
        <fullName evidence="2">ABC-2 type transport system permease protein</fullName>
    </submittedName>
</protein>
<dbReference type="Proteomes" id="UP000252585">
    <property type="component" value="Unassembled WGS sequence"/>
</dbReference>
<keyword evidence="1" id="KW-0812">Transmembrane</keyword>
<dbReference type="OrthoDB" id="2447941at2"/>
<keyword evidence="1" id="KW-0472">Membrane</keyword>
<gene>
    <name evidence="2" type="ORF">DFR57_10754</name>
</gene>
<dbReference type="EMBL" id="QPJJ01000007">
    <property type="protein sequence ID" value="RCW69666.1"/>
    <property type="molecule type" value="Genomic_DNA"/>
</dbReference>
<name>A0A368XR86_9BACI</name>
<dbReference type="AlphaFoldDB" id="A0A368XR86"/>
<proteinExistence type="predicted"/>
<organism evidence="2 3">
    <name type="scientific">Saliterribacillus persicus</name>
    <dbReference type="NCBI Taxonomy" id="930114"/>
    <lineage>
        <taxon>Bacteria</taxon>
        <taxon>Bacillati</taxon>
        <taxon>Bacillota</taxon>
        <taxon>Bacilli</taxon>
        <taxon>Bacillales</taxon>
        <taxon>Bacillaceae</taxon>
        <taxon>Saliterribacillus</taxon>
    </lineage>
</organism>